<dbReference type="Proteomes" id="UP001176517">
    <property type="component" value="Unassembled WGS sequence"/>
</dbReference>
<reference evidence="1" key="1">
    <citation type="journal article" date="2023" name="PhytoFront">
        <title>Draft Genome Resources of Seven Strains of Tilletia horrida, Causal Agent of Kernel Smut of Rice.</title>
        <authorList>
            <person name="Khanal S."/>
            <person name="Antony Babu S."/>
            <person name="Zhou X.G."/>
        </authorList>
    </citation>
    <scope>NUCLEOTIDE SEQUENCE</scope>
    <source>
        <strain evidence="1">TX6</strain>
    </source>
</reference>
<protein>
    <recommendedName>
        <fullName evidence="3">F-box domain-containing protein</fullName>
    </recommendedName>
</protein>
<comment type="caution">
    <text evidence="1">The sequence shown here is derived from an EMBL/GenBank/DDBJ whole genome shotgun (WGS) entry which is preliminary data.</text>
</comment>
<dbReference type="AlphaFoldDB" id="A0AAN6H0C4"/>
<dbReference type="EMBL" id="JAPDMZ010000008">
    <property type="protein sequence ID" value="KAK0557109.1"/>
    <property type="molecule type" value="Genomic_DNA"/>
</dbReference>
<keyword evidence="2" id="KW-1185">Reference proteome</keyword>
<organism evidence="1 2">
    <name type="scientific">Tilletia horrida</name>
    <dbReference type="NCBI Taxonomy" id="155126"/>
    <lineage>
        <taxon>Eukaryota</taxon>
        <taxon>Fungi</taxon>
        <taxon>Dikarya</taxon>
        <taxon>Basidiomycota</taxon>
        <taxon>Ustilaginomycotina</taxon>
        <taxon>Exobasidiomycetes</taxon>
        <taxon>Tilletiales</taxon>
        <taxon>Tilletiaceae</taxon>
        <taxon>Tilletia</taxon>
    </lineage>
</organism>
<accession>A0AAN6H0C4</accession>
<evidence type="ECO:0000313" key="2">
    <source>
        <dbReference type="Proteomes" id="UP001176517"/>
    </source>
</evidence>
<proteinExistence type="predicted"/>
<name>A0AAN6H0C4_9BASI</name>
<evidence type="ECO:0008006" key="3">
    <source>
        <dbReference type="Google" id="ProtNLM"/>
    </source>
</evidence>
<sequence length="213" mass="23841">MPASSEPLRDQIRGHDGLSSYHRGLLPANIHLQDLPIALLTHIFGYLDYRSLSLARQARKDGAAEALRKIPIAHFPIEPHPILREVEYKTHGDGTLIYQWPPRATKETSWYHEAAFSSGLDQVRIVTGRFPLPLPPLAATAPHGLTVGMVLDRLDDLMTVNVDFGMYSHNPICDVRGCDVCWVMKAEADGSGLMLYLDWPDRRESNPTRPRAA</sequence>
<gene>
    <name evidence="1" type="ORF">OC846_000756</name>
</gene>
<evidence type="ECO:0000313" key="1">
    <source>
        <dbReference type="EMBL" id="KAK0557109.1"/>
    </source>
</evidence>